<gene>
    <name evidence="4" type="ORF">SAMN05421811_11356</name>
</gene>
<dbReference type="EMBL" id="FOHX01000013">
    <property type="protein sequence ID" value="SEU35785.1"/>
    <property type="molecule type" value="Genomic_DNA"/>
</dbReference>
<protein>
    <submittedName>
        <fullName evidence="4">L-seryl-tRNA(Ser) seleniumtransferase</fullName>
    </submittedName>
</protein>
<keyword evidence="4" id="KW-0808">Transferase</keyword>
<dbReference type="Gene3D" id="3.40.640.10">
    <property type="entry name" value="Type I PLP-dependent aspartate aminotransferase-like (Major domain)"/>
    <property type="match status" value="1"/>
</dbReference>
<dbReference type="Gene3D" id="3.90.1150.70">
    <property type="match status" value="1"/>
</dbReference>
<evidence type="ECO:0000313" key="5">
    <source>
        <dbReference type="Proteomes" id="UP000199361"/>
    </source>
</evidence>
<dbReference type="SUPFAM" id="SSF53383">
    <property type="entry name" value="PLP-dependent transferases"/>
    <property type="match status" value="1"/>
</dbReference>
<keyword evidence="5" id="KW-1185">Reference proteome</keyword>
<proteinExistence type="predicted"/>
<name>A0A1I0L8V0_9ACTN</name>
<dbReference type="PANTHER" id="PTHR32328:SF0">
    <property type="entry name" value="L-SERYL-TRNA(SEC) SELENIUM TRANSFERASE"/>
    <property type="match status" value="1"/>
</dbReference>
<dbReference type="RefSeq" id="WP_091089158.1">
    <property type="nucleotide sequence ID" value="NZ_FOHX01000013.1"/>
</dbReference>
<dbReference type="STRING" id="568860.SAMN05421811_11356"/>
<evidence type="ECO:0000259" key="3">
    <source>
        <dbReference type="Pfam" id="PF00155"/>
    </source>
</evidence>
<dbReference type="Proteomes" id="UP000199361">
    <property type="component" value="Unassembled WGS sequence"/>
</dbReference>
<dbReference type="InterPro" id="IPR015424">
    <property type="entry name" value="PyrdxlP-dep_Trfase"/>
</dbReference>
<dbReference type="OrthoDB" id="3513200at2"/>
<evidence type="ECO:0000313" key="4">
    <source>
        <dbReference type="EMBL" id="SEU35785.1"/>
    </source>
</evidence>
<evidence type="ECO:0000256" key="2">
    <source>
        <dbReference type="ARBA" id="ARBA00022898"/>
    </source>
</evidence>
<evidence type="ECO:0000256" key="1">
    <source>
        <dbReference type="ARBA" id="ARBA00001933"/>
    </source>
</evidence>
<dbReference type="InterPro" id="IPR015421">
    <property type="entry name" value="PyrdxlP-dep_Trfase_major"/>
</dbReference>
<dbReference type="GO" id="GO:0004125">
    <property type="term" value="F:L-seryl-tRNA(Sec) selenium transferase activity"/>
    <property type="evidence" value="ECO:0007669"/>
    <property type="project" value="TreeGrafter"/>
</dbReference>
<accession>A0A1I0L8V0</accession>
<keyword evidence="2" id="KW-0663">Pyridoxal phosphate</keyword>
<comment type="cofactor">
    <cofactor evidence="1">
        <name>pyridoxal 5'-phosphate</name>
        <dbReference type="ChEBI" id="CHEBI:597326"/>
    </cofactor>
</comment>
<dbReference type="PANTHER" id="PTHR32328">
    <property type="entry name" value="L-SERYL-TRNA(SEC) SELENIUM TRANSFERASE"/>
    <property type="match status" value="1"/>
</dbReference>
<dbReference type="AlphaFoldDB" id="A0A1I0L8V0"/>
<reference evidence="4 5" key="1">
    <citation type="submission" date="2016-10" db="EMBL/GenBank/DDBJ databases">
        <authorList>
            <person name="de Groot N.N."/>
        </authorList>
    </citation>
    <scope>NUCLEOTIDE SEQUENCE [LARGE SCALE GENOMIC DNA]</scope>
    <source>
        <strain evidence="4 5">CGMCC 4.5598</strain>
    </source>
</reference>
<dbReference type="InterPro" id="IPR004839">
    <property type="entry name" value="Aminotransferase_I/II_large"/>
</dbReference>
<dbReference type="GO" id="GO:0030170">
    <property type="term" value="F:pyridoxal phosphate binding"/>
    <property type="evidence" value="ECO:0007669"/>
    <property type="project" value="InterPro"/>
</dbReference>
<organism evidence="4 5">
    <name type="scientific">Nonomuraea wenchangensis</name>
    <dbReference type="NCBI Taxonomy" id="568860"/>
    <lineage>
        <taxon>Bacteria</taxon>
        <taxon>Bacillati</taxon>
        <taxon>Actinomycetota</taxon>
        <taxon>Actinomycetes</taxon>
        <taxon>Streptosporangiales</taxon>
        <taxon>Streptosporangiaceae</taxon>
        <taxon>Nonomuraea</taxon>
    </lineage>
</organism>
<sequence length="417" mass="43736">MTAQAVRPSDGLPYASGTILPDTEAHLRKQAEAWRHIQHRRAAGAPLHNVTGLERGLPMPDVDPWLMDDEWTGALYGDRLRELGLAHLGGTPGEHDIVVTNRLTAALFAAMQVVVRPGSTVVGLSPSYSHPAVVRAVRDAGGRLADTTGLEAYERALDAHPDVSVVAVTRLAVTYEALDEADIHRAVELAHARGALVVMDDAGGARVGPAALGQPRTLRLGADLGATGLDKYGVAGPRVGLLGGRADLVARARARAYELGSECRPVLYPAVVRTLETYTDERVRELIASTRLVGAALRERLGGELVQDTPFITRLPGEAINAELARRAGPGAPPLEPIEATAALAMVLLRDHGLLTVHFAGLPPGTAALLVKFLPAGTVAALGGPEAFAAAVDDSLDRAAAVLGKGEEAVRRLILGP</sequence>
<dbReference type="Pfam" id="PF00155">
    <property type="entry name" value="Aminotran_1_2"/>
    <property type="match status" value="1"/>
</dbReference>
<feature type="domain" description="Aminotransferase class I/classII large" evidence="3">
    <location>
        <begin position="96"/>
        <end position="302"/>
    </location>
</feature>